<dbReference type="Pfam" id="PF01381">
    <property type="entry name" value="HTH_3"/>
    <property type="match status" value="1"/>
</dbReference>
<dbReference type="Gene3D" id="1.10.260.40">
    <property type="entry name" value="lambda repressor-like DNA-binding domains"/>
    <property type="match status" value="1"/>
</dbReference>
<accession>A0A9D9NBK8</accession>
<dbReference type="GO" id="GO:0003677">
    <property type="term" value="F:DNA binding"/>
    <property type="evidence" value="ECO:0007669"/>
    <property type="project" value="UniProtKB-KW"/>
</dbReference>
<dbReference type="AlphaFoldDB" id="A0A9D9NBK8"/>
<dbReference type="InterPro" id="IPR001387">
    <property type="entry name" value="Cro/C1-type_HTH"/>
</dbReference>
<proteinExistence type="predicted"/>
<dbReference type="InterPro" id="IPR010982">
    <property type="entry name" value="Lambda_DNA-bd_dom_sf"/>
</dbReference>
<dbReference type="Proteomes" id="UP000823660">
    <property type="component" value="Unassembled WGS sequence"/>
</dbReference>
<protein>
    <submittedName>
        <fullName evidence="4">Helix-turn-helix domain-containing protein</fullName>
    </submittedName>
</protein>
<evidence type="ECO:0000259" key="3">
    <source>
        <dbReference type="PROSITE" id="PS50943"/>
    </source>
</evidence>
<dbReference type="SUPFAM" id="SSF47413">
    <property type="entry name" value="lambda repressor-like DNA-binding domains"/>
    <property type="match status" value="1"/>
</dbReference>
<evidence type="ECO:0000313" key="5">
    <source>
        <dbReference type="Proteomes" id="UP000823660"/>
    </source>
</evidence>
<evidence type="ECO:0000256" key="1">
    <source>
        <dbReference type="ARBA" id="ARBA00023125"/>
    </source>
</evidence>
<comment type="caution">
    <text evidence="4">The sequence shown here is derived from an EMBL/GenBank/DDBJ whole genome shotgun (WGS) entry which is preliminary data.</text>
</comment>
<gene>
    <name evidence="4" type="ORF">IAB99_08325</name>
</gene>
<feature type="coiled-coil region" evidence="2">
    <location>
        <begin position="78"/>
        <end position="134"/>
    </location>
</feature>
<dbReference type="PROSITE" id="PS50943">
    <property type="entry name" value="HTH_CROC1"/>
    <property type="match status" value="1"/>
</dbReference>
<dbReference type="CDD" id="cd00093">
    <property type="entry name" value="HTH_XRE"/>
    <property type="match status" value="1"/>
</dbReference>
<dbReference type="EMBL" id="JADIMH010000052">
    <property type="protein sequence ID" value="MBO8467747.1"/>
    <property type="molecule type" value="Genomic_DNA"/>
</dbReference>
<reference evidence="4" key="1">
    <citation type="submission" date="2020-10" db="EMBL/GenBank/DDBJ databases">
        <authorList>
            <person name="Gilroy R."/>
        </authorList>
    </citation>
    <scope>NUCLEOTIDE SEQUENCE</scope>
    <source>
        <strain evidence="4">B1-15692</strain>
    </source>
</reference>
<dbReference type="SMART" id="SM00530">
    <property type="entry name" value="HTH_XRE"/>
    <property type="match status" value="1"/>
</dbReference>
<organism evidence="4 5">
    <name type="scientific">Candidatus Cryptobacteroides faecipullorum</name>
    <dbReference type="NCBI Taxonomy" id="2840764"/>
    <lineage>
        <taxon>Bacteria</taxon>
        <taxon>Pseudomonadati</taxon>
        <taxon>Bacteroidota</taxon>
        <taxon>Bacteroidia</taxon>
        <taxon>Bacteroidales</taxon>
        <taxon>Candidatus Cryptobacteroides</taxon>
    </lineage>
</organism>
<name>A0A9D9NBK8_9BACT</name>
<dbReference type="PANTHER" id="PTHR46558:SF11">
    <property type="entry name" value="HTH-TYPE TRANSCRIPTIONAL REGULATOR XRE"/>
    <property type="match status" value="1"/>
</dbReference>
<feature type="domain" description="HTH cro/C1-type" evidence="3">
    <location>
        <begin position="10"/>
        <end position="64"/>
    </location>
</feature>
<sequence length="137" mass="15834">MDNNSVKKNIAVLRKRLGLTQQEMAEKLGISRNAYRRIESGETALVNDCLLRIASILDSTADELVLGYAPRENDGPTLNELRTRYLQESAEKERMYQEKINVLEETVRSHEKRIELLEDLVKTKEEIISMLKKEQQS</sequence>
<evidence type="ECO:0000313" key="4">
    <source>
        <dbReference type="EMBL" id="MBO8467747.1"/>
    </source>
</evidence>
<keyword evidence="2" id="KW-0175">Coiled coil</keyword>
<keyword evidence="1" id="KW-0238">DNA-binding</keyword>
<reference evidence="4" key="2">
    <citation type="journal article" date="2021" name="PeerJ">
        <title>Extensive microbial diversity within the chicken gut microbiome revealed by metagenomics and culture.</title>
        <authorList>
            <person name="Gilroy R."/>
            <person name="Ravi A."/>
            <person name="Getino M."/>
            <person name="Pursley I."/>
            <person name="Horton D.L."/>
            <person name="Alikhan N.F."/>
            <person name="Baker D."/>
            <person name="Gharbi K."/>
            <person name="Hall N."/>
            <person name="Watson M."/>
            <person name="Adriaenssens E.M."/>
            <person name="Foster-Nyarko E."/>
            <person name="Jarju S."/>
            <person name="Secka A."/>
            <person name="Antonio M."/>
            <person name="Oren A."/>
            <person name="Chaudhuri R.R."/>
            <person name="La Ragione R."/>
            <person name="Hildebrand F."/>
            <person name="Pallen M.J."/>
        </authorList>
    </citation>
    <scope>NUCLEOTIDE SEQUENCE</scope>
    <source>
        <strain evidence="4">B1-15692</strain>
    </source>
</reference>
<dbReference type="PANTHER" id="PTHR46558">
    <property type="entry name" value="TRACRIPTIONAL REGULATORY PROTEIN-RELATED-RELATED"/>
    <property type="match status" value="1"/>
</dbReference>
<evidence type="ECO:0000256" key="2">
    <source>
        <dbReference type="SAM" id="Coils"/>
    </source>
</evidence>